<dbReference type="Gene3D" id="1.10.287.110">
    <property type="entry name" value="DnaJ domain"/>
    <property type="match status" value="1"/>
</dbReference>
<dbReference type="EMBL" id="CAKKNE010000002">
    <property type="protein sequence ID" value="CAH0367899.1"/>
    <property type="molecule type" value="Genomic_DNA"/>
</dbReference>
<dbReference type="Pfam" id="PF00226">
    <property type="entry name" value="DnaJ"/>
    <property type="match status" value="1"/>
</dbReference>
<dbReference type="InterPro" id="IPR052763">
    <property type="entry name" value="DnaJ_C4"/>
</dbReference>
<dbReference type="PANTHER" id="PTHR44825">
    <property type="match status" value="1"/>
</dbReference>
<dbReference type="SMART" id="SM00271">
    <property type="entry name" value="DnaJ"/>
    <property type="match status" value="1"/>
</dbReference>
<dbReference type="AlphaFoldDB" id="A0A8J2WUL3"/>
<dbReference type="InterPro" id="IPR036869">
    <property type="entry name" value="J_dom_sf"/>
</dbReference>
<keyword evidence="1" id="KW-0812">Transmembrane</keyword>
<dbReference type="PRINTS" id="PR00625">
    <property type="entry name" value="JDOMAIN"/>
</dbReference>
<dbReference type="PANTHER" id="PTHR44825:SF1">
    <property type="entry name" value="DNAJ HOMOLOG SUBFAMILY C MEMBER 4"/>
    <property type="match status" value="1"/>
</dbReference>
<evidence type="ECO:0000313" key="4">
    <source>
        <dbReference type="Proteomes" id="UP000789595"/>
    </source>
</evidence>
<keyword evidence="4" id="KW-1185">Reference proteome</keyword>
<name>A0A8J2WUL3_9STRA</name>
<evidence type="ECO:0000256" key="1">
    <source>
        <dbReference type="SAM" id="Phobius"/>
    </source>
</evidence>
<proteinExistence type="predicted"/>
<protein>
    <recommendedName>
        <fullName evidence="2">J domain-containing protein</fullName>
    </recommendedName>
</protein>
<organism evidence="3 4">
    <name type="scientific">Pelagomonas calceolata</name>
    <dbReference type="NCBI Taxonomy" id="35677"/>
    <lineage>
        <taxon>Eukaryota</taxon>
        <taxon>Sar</taxon>
        <taxon>Stramenopiles</taxon>
        <taxon>Ochrophyta</taxon>
        <taxon>Pelagophyceae</taxon>
        <taxon>Pelagomonadales</taxon>
        <taxon>Pelagomonadaceae</taxon>
        <taxon>Pelagomonas</taxon>
    </lineage>
</organism>
<feature type="transmembrane region" description="Helical" evidence="1">
    <location>
        <begin position="6"/>
        <end position="28"/>
    </location>
</feature>
<gene>
    <name evidence="3" type="ORF">PECAL_2P09420</name>
</gene>
<evidence type="ECO:0000259" key="2">
    <source>
        <dbReference type="PROSITE" id="PS50076"/>
    </source>
</evidence>
<evidence type="ECO:0000313" key="3">
    <source>
        <dbReference type="EMBL" id="CAH0367899.1"/>
    </source>
</evidence>
<dbReference type="CDD" id="cd06257">
    <property type="entry name" value="DnaJ"/>
    <property type="match status" value="1"/>
</dbReference>
<dbReference type="OrthoDB" id="164807at2759"/>
<dbReference type="Proteomes" id="UP000789595">
    <property type="component" value="Unassembled WGS sequence"/>
</dbReference>
<comment type="caution">
    <text evidence="3">The sequence shown here is derived from an EMBL/GenBank/DDBJ whole genome shotgun (WGS) entry which is preliminary data.</text>
</comment>
<dbReference type="InterPro" id="IPR001623">
    <property type="entry name" value="DnaJ_domain"/>
</dbReference>
<keyword evidence="1" id="KW-1133">Transmembrane helix</keyword>
<accession>A0A8J2WUL3</accession>
<keyword evidence="1" id="KW-0472">Membrane</keyword>
<sequence length="211" mass="24169">MKPLRALAALAYLALATVTWSSFIALMVRMRARRHKRPEYWPSNEPWPAPDGPINGHTDSKPPTYVLWSGRCVHGTTRLDDFDDGALLSKPEKWNHYTLGKGDTSHYAVLGVARDATAQQIKRAYREKTKTCHPDVDPSDEGRAHFHQVTFAYETLRDDRNAYDGALQVKELQWFCSMLRRLNPGLCESNWVLASWLAKLRRTRKYSIIGL</sequence>
<feature type="domain" description="J" evidence="2">
    <location>
        <begin position="105"/>
        <end position="167"/>
    </location>
</feature>
<dbReference type="SUPFAM" id="SSF46565">
    <property type="entry name" value="Chaperone J-domain"/>
    <property type="match status" value="1"/>
</dbReference>
<reference evidence="3" key="1">
    <citation type="submission" date="2021-11" db="EMBL/GenBank/DDBJ databases">
        <authorList>
            <consortium name="Genoscope - CEA"/>
            <person name="William W."/>
        </authorList>
    </citation>
    <scope>NUCLEOTIDE SEQUENCE</scope>
</reference>
<dbReference type="PROSITE" id="PS50076">
    <property type="entry name" value="DNAJ_2"/>
    <property type="match status" value="1"/>
</dbReference>